<dbReference type="PROSITE" id="PS50921">
    <property type="entry name" value="ANTAR"/>
    <property type="match status" value="1"/>
</dbReference>
<accession>A9KJ17</accession>
<dbReference type="Proteomes" id="UP000000370">
    <property type="component" value="Chromosome"/>
</dbReference>
<dbReference type="InterPro" id="IPR005561">
    <property type="entry name" value="ANTAR"/>
</dbReference>
<evidence type="ECO:0000259" key="1">
    <source>
        <dbReference type="PROSITE" id="PS50921"/>
    </source>
</evidence>
<feature type="domain" description="ANTAR" evidence="1">
    <location>
        <begin position="116"/>
        <end position="177"/>
    </location>
</feature>
<dbReference type="KEGG" id="cpy:Cphy_0629"/>
<dbReference type="Pfam" id="PF03861">
    <property type="entry name" value="ANTAR"/>
    <property type="match status" value="1"/>
</dbReference>
<name>A9KJ17_LACP7</name>
<keyword evidence="3" id="KW-1185">Reference proteome</keyword>
<reference evidence="3" key="1">
    <citation type="submission" date="2007-11" db="EMBL/GenBank/DDBJ databases">
        <title>Complete genome sequence of Clostridium phytofermentans ISDg.</title>
        <authorList>
            <person name="Leschine S.B."/>
            <person name="Warnick T.A."/>
            <person name="Blanchard J.L."/>
            <person name="Schnell D.J."/>
            <person name="Petit E.L."/>
            <person name="LaTouf W.G."/>
            <person name="Copeland A."/>
            <person name="Lucas S."/>
            <person name="Lapidus A."/>
            <person name="Barry K."/>
            <person name="Glavina del Rio T."/>
            <person name="Dalin E."/>
            <person name="Tice H."/>
            <person name="Pitluck S."/>
            <person name="Kiss H."/>
            <person name="Brettin T."/>
            <person name="Bruce D."/>
            <person name="Detter J.C."/>
            <person name="Han C."/>
            <person name="Kuske C."/>
            <person name="Schmutz J."/>
            <person name="Larimer F."/>
            <person name="Land M."/>
            <person name="Hauser L."/>
            <person name="Kyrpides N."/>
            <person name="Kim E.A."/>
            <person name="Richardson P."/>
        </authorList>
    </citation>
    <scope>NUCLEOTIDE SEQUENCE [LARGE SCALE GENOMIC DNA]</scope>
    <source>
        <strain evidence="3">ATCC 700394 / DSM 18823 / ISDg</strain>
    </source>
</reference>
<dbReference type="InterPro" id="IPR036388">
    <property type="entry name" value="WH-like_DNA-bd_sf"/>
</dbReference>
<dbReference type="Gene3D" id="1.10.10.10">
    <property type="entry name" value="Winged helix-like DNA-binding domain superfamily/Winged helix DNA-binding domain"/>
    <property type="match status" value="1"/>
</dbReference>
<dbReference type="EMBL" id="CP000885">
    <property type="protein sequence ID" value="ABX41016.1"/>
    <property type="molecule type" value="Genomic_DNA"/>
</dbReference>
<dbReference type="InterPro" id="IPR011006">
    <property type="entry name" value="CheY-like_superfamily"/>
</dbReference>
<dbReference type="SUPFAM" id="SSF52172">
    <property type="entry name" value="CheY-like"/>
    <property type="match status" value="1"/>
</dbReference>
<dbReference type="GO" id="GO:0003723">
    <property type="term" value="F:RNA binding"/>
    <property type="evidence" value="ECO:0007669"/>
    <property type="project" value="InterPro"/>
</dbReference>
<dbReference type="SMART" id="SM01012">
    <property type="entry name" value="ANTAR"/>
    <property type="match status" value="1"/>
</dbReference>
<dbReference type="RefSeq" id="WP_012198660.1">
    <property type="nucleotide sequence ID" value="NC_010001.1"/>
</dbReference>
<evidence type="ECO:0000313" key="3">
    <source>
        <dbReference type="Proteomes" id="UP000000370"/>
    </source>
</evidence>
<dbReference type="STRING" id="357809.Cphy_0629"/>
<protein>
    <submittedName>
        <fullName evidence="2">Response regulator receiver and ANTAR domain protein</fullName>
    </submittedName>
</protein>
<dbReference type="HOGENOM" id="CLU_000445_65_3_9"/>
<organism evidence="2 3">
    <name type="scientific">Lachnoclostridium phytofermentans (strain ATCC 700394 / DSM 18823 / ISDg)</name>
    <name type="common">Clostridium phytofermentans</name>
    <dbReference type="NCBI Taxonomy" id="357809"/>
    <lineage>
        <taxon>Bacteria</taxon>
        <taxon>Bacillati</taxon>
        <taxon>Bacillota</taxon>
        <taxon>Clostridia</taxon>
        <taxon>Lachnospirales</taxon>
        <taxon>Lachnospiraceae</taxon>
    </lineage>
</organism>
<sequence>MLSIIIAFPKIEDANNIRNILVSGGFEVNATCTTGAQAIMVANELDEGIVICGFRLSDMMYLELNGYLPRGFEMLLLASPQKLLDCADGNILSLSMPIKIQDLLNTLQLMTYKYMRRKKKDNDKPKDRTTTQKETITRAKTLLMERNKMTEEEAHRYIQKTSMDSGTNMVETAEMILSMM</sequence>
<proteinExistence type="predicted"/>
<dbReference type="AlphaFoldDB" id="A9KJ17"/>
<evidence type="ECO:0000313" key="2">
    <source>
        <dbReference type="EMBL" id="ABX41016.1"/>
    </source>
</evidence>
<dbReference type="eggNOG" id="COG3707">
    <property type="taxonomic scope" value="Bacteria"/>
</dbReference>
<dbReference type="OrthoDB" id="9808843at2"/>
<gene>
    <name evidence="2" type="ordered locus">Cphy_0629</name>
</gene>